<dbReference type="GO" id="GO:0005615">
    <property type="term" value="C:extracellular space"/>
    <property type="evidence" value="ECO:0007669"/>
    <property type="project" value="TreeGrafter"/>
</dbReference>
<dbReference type="GO" id="GO:0042277">
    <property type="term" value="F:peptide binding"/>
    <property type="evidence" value="ECO:0007669"/>
    <property type="project" value="TreeGrafter"/>
</dbReference>
<protein>
    <recommendedName>
        <fullName evidence="13">Aminopeptidase</fullName>
        <ecNumber evidence="13">3.4.11.-</ecNumber>
    </recommendedName>
</protein>
<dbReference type="Gene3D" id="2.60.40.1730">
    <property type="entry name" value="tricorn interacting facor f3 domain"/>
    <property type="match status" value="1"/>
</dbReference>
<dbReference type="RefSeq" id="WP_163588206.1">
    <property type="nucleotide sequence ID" value="NZ_CP040852.1"/>
</dbReference>
<dbReference type="Gene3D" id="2.60.40.1910">
    <property type="match status" value="1"/>
</dbReference>
<dbReference type="InterPro" id="IPR045357">
    <property type="entry name" value="Aminopeptidase_N-like_N"/>
</dbReference>
<keyword evidence="5 13" id="KW-0645">Protease</keyword>
<feature type="active site" description="Proton acceptor" evidence="10">
    <location>
        <position position="286"/>
    </location>
</feature>
<comment type="similarity">
    <text evidence="2 13">Belongs to the peptidase M1 family.</text>
</comment>
<evidence type="ECO:0000256" key="9">
    <source>
        <dbReference type="ARBA" id="ARBA00023049"/>
    </source>
</evidence>
<gene>
    <name evidence="14" type="ORF">FEE40_08980</name>
</gene>
<dbReference type="InterPro" id="IPR050344">
    <property type="entry name" value="Peptidase_M1_aminopeptidases"/>
</dbReference>
<evidence type="ECO:0000256" key="1">
    <source>
        <dbReference type="ARBA" id="ARBA00000098"/>
    </source>
</evidence>
<reference evidence="14 15" key="1">
    <citation type="journal article" date="2019" name="Nat. Med.">
        <title>Preventing dysbiosis of the neonatal mouse intestinal microbiome protects against late-onset sepsis.</title>
        <authorList>
            <person name="Singer J.R."/>
            <person name="Blosser E.G."/>
            <person name="Zindl C.L."/>
            <person name="Silberger D.J."/>
            <person name="Conlan S."/>
            <person name="Laufer V.A."/>
            <person name="DiToro D."/>
            <person name="Deming C."/>
            <person name="Kumar R."/>
            <person name="Morrow C.D."/>
            <person name="Segre J.A."/>
            <person name="Gray M.J."/>
            <person name="Randolph D.A."/>
            <person name="Weaver C.T."/>
        </authorList>
    </citation>
    <scope>NUCLEOTIDE SEQUENCE [LARGE SCALE GENOMIC DNA]</scope>
    <source>
        <strain evidence="14 15">V10</strain>
    </source>
</reference>
<dbReference type="EMBL" id="CP040852">
    <property type="protein sequence ID" value="QIA90272.1"/>
    <property type="molecule type" value="Genomic_DNA"/>
</dbReference>
<keyword evidence="4 13" id="KW-0031">Aminopeptidase</keyword>
<dbReference type="GO" id="GO:0008270">
    <property type="term" value="F:zinc ion binding"/>
    <property type="evidence" value="ECO:0007669"/>
    <property type="project" value="UniProtKB-UniRule"/>
</dbReference>
<dbReference type="GO" id="GO:0006508">
    <property type="term" value="P:proteolysis"/>
    <property type="evidence" value="ECO:0007669"/>
    <property type="project" value="UniProtKB-KW"/>
</dbReference>
<evidence type="ECO:0000256" key="5">
    <source>
        <dbReference type="ARBA" id="ARBA00022670"/>
    </source>
</evidence>
<dbReference type="Proteomes" id="UP000463931">
    <property type="component" value="Chromosome"/>
</dbReference>
<dbReference type="GO" id="GO:0043171">
    <property type="term" value="P:peptide catabolic process"/>
    <property type="evidence" value="ECO:0007669"/>
    <property type="project" value="TreeGrafter"/>
</dbReference>
<comment type="catalytic activity">
    <reaction evidence="1">
        <text>Release of an N-terminal amino acid, Xaa-|-Yaa- from a peptide, amide or arylamide. Xaa is preferably Ala, but may be most amino acids including Pro (slow action). When a terminal hydrophobic residue is followed by a prolyl residue, the two may be released as an intact Xaa-Pro dipeptide.</text>
        <dbReference type="EC" id="3.4.11.2"/>
    </reaction>
</comment>
<dbReference type="EC" id="3.4.11.-" evidence="13"/>
<dbReference type="Pfam" id="PF11838">
    <property type="entry name" value="ERAP1_C"/>
    <property type="match status" value="1"/>
</dbReference>
<evidence type="ECO:0000256" key="4">
    <source>
        <dbReference type="ARBA" id="ARBA00022438"/>
    </source>
</evidence>
<evidence type="ECO:0000256" key="12">
    <source>
        <dbReference type="PIRSR" id="PIRSR634016-4"/>
    </source>
</evidence>
<feature type="binding site" evidence="11">
    <location>
        <position position="308"/>
    </location>
    <ligand>
        <name>Zn(2+)</name>
        <dbReference type="ChEBI" id="CHEBI:29105"/>
        <note>catalytic</note>
    </ligand>
</feature>
<dbReference type="PANTHER" id="PTHR11533">
    <property type="entry name" value="PROTEASE M1 ZINC METALLOPROTEASE"/>
    <property type="match status" value="1"/>
</dbReference>
<keyword evidence="9 13" id="KW-0482">Metalloprotease</keyword>
<evidence type="ECO:0000256" key="13">
    <source>
        <dbReference type="RuleBase" id="RU364040"/>
    </source>
</evidence>
<dbReference type="Gene3D" id="1.10.390.10">
    <property type="entry name" value="Neutral Protease Domain 2"/>
    <property type="match status" value="1"/>
</dbReference>
<dbReference type="AlphaFoldDB" id="A0AAE6WJ06"/>
<sequence>MHFATTFKPQNYDLYFDLDRQQKHFFGKTTITGLALTETVWLHQKKLQITEVLVNGQPHAFNLDETKDALYLELGFTGKVTLEITYTAKLTDTMMGIYPSYYELAGQKKQLIGTQFETDAAREAFVCVDEPDAKATFDLAIKFDEQPGEQVLSNMPEKSVSAGVHYFETTPKMSTYLVCFVLGELQSKTTTTTSGIKVGVFSTKAHQPKELDFALDIAKRALDFFEDYYQTPYPLPHSWQVALPDFSAGAMENWGIITYREAYLLLDPDNTTLETKQRVATVIAHELAHQWFGDLVTMKWWDDLWLNESFANMMEYVCIDALEPSWKIWQTFQSTEVPLALNRDALAGVQSIYTPVEDPAEIDALFDSAIVYAKGARMLVMVRALIGDTALRLGLKQYFASHAYGNATGADLWQALTQKTELDLPKIMATWLNCPGYPVVSVKKIGNDLLLEQRQFFTDPSVTSDQLWPIPLMSNYPELPALMTQKRLILKDYTSLRQKHGSTLQLNVNNNAHFIVAYSPELLVDLLKKSPQTDTLTRFSLLQDLVLLAQAQVISLPQVLELAANFKNDHSQLVTRALLQLLDLLKLFVGSDTTAHDDLCTLVVSFTSILKASLSQEPASFSQLDQELIQPLLLKTELYAKVKQVVDEQLYFPPTTRTDWAKLPAEIRGVALKNMLVNHNSDACFTEFFKEYQQSVDPSYKVDLRQALTSSPKVAQLTELLANFKDPAVIKPQNLRAWLEEILANPVGQKLAWAWLKQNWTWLEETVGGDMEFTTYITVIGKTLSSPELYADFNTFFEPKLAEPGLAREINLAKHAIFARVNLLKVQQSNVAQALSSLAWYQKHS</sequence>
<keyword evidence="7 13" id="KW-0378">Hydrolase</keyword>
<dbReference type="PRINTS" id="PR00756">
    <property type="entry name" value="ALADIPTASE"/>
</dbReference>
<evidence type="ECO:0000256" key="11">
    <source>
        <dbReference type="PIRSR" id="PIRSR634016-3"/>
    </source>
</evidence>
<dbReference type="PANTHER" id="PTHR11533:SF174">
    <property type="entry name" value="PUROMYCIN-SENSITIVE AMINOPEPTIDASE-RELATED"/>
    <property type="match status" value="1"/>
</dbReference>
<dbReference type="InterPro" id="IPR034016">
    <property type="entry name" value="M1_APN-typ"/>
</dbReference>
<organism evidence="14 15">
    <name type="scientific">Ligilactobacillus murinus</name>
    <dbReference type="NCBI Taxonomy" id="1622"/>
    <lineage>
        <taxon>Bacteria</taxon>
        <taxon>Bacillati</taxon>
        <taxon>Bacillota</taxon>
        <taxon>Bacilli</taxon>
        <taxon>Lactobacillales</taxon>
        <taxon>Lactobacillaceae</taxon>
        <taxon>Ligilactobacillus</taxon>
    </lineage>
</organism>
<dbReference type="GO" id="GO:0070006">
    <property type="term" value="F:metalloaminopeptidase activity"/>
    <property type="evidence" value="ECO:0007669"/>
    <property type="project" value="TreeGrafter"/>
</dbReference>
<dbReference type="CDD" id="cd09601">
    <property type="entry name" value="M1_APN-Q_like"/>
    <property type="match status" value="1"/>
</dbReference>
<dbReference type="FunFam" id="1.10.390.10:FF:000013">
    <property type="entry name" value="Aminopeptidase N"/>
    <property type="match status" value="1"/>
</dbReference>
<dbReference type="Gene3D" id="1.25.50.20">
    <property type="match status" value="1"/>
</dbReference>
<dbReference type="InterPro" id="IPR024571">
    <property type="entry name" value="ERAP1-like_C_dom"/>
</dbReference>
<evidence type="ECO:0000256" key="3">
    <source>
        <dbReference type="ARBA" id="ARBA00011245"/>
    </source>
</evidence>
<feature type="binding site" evidence="11">
    <location>
        <position position="285"/>
    </location>
    <ligand>
        <name>Zn(2+)</name>
        <dbReference type="ChEBI" id="CHEBI:29105"/>
        <note>catalytic</note>
    </ligand>
</feature>
<evidence type="ECO:0000256" key="8">
    <source>
        <dbReference type="ARBA" id="ARBA00022833"/>
    </source>
</evidence>
<dbReference type="InterPro" id="IPR027268">
    <property type="entry name" value="Peptidase_M4/M1_CTD_sf"/>
</dbReference>
<feature type="binding site" evidence="11">
    <location>
        <position position="289"/>
    </location>
    <ligand>
        <name>Zn(2+)</name>
        <dbReference type="ChEBI" id="CHEBI:29105"/>
        <note>catalytic</note>
    </ligand>
</feature>
<dbReference type="InterPro" id="IPR014782">
    <property type="entry name" value="Peptidase_M1_dom"/>
</dbReference>
<evidence type="ECO:0000256" key="2">
    <source>
        <dbReference type="ARBA" id="ARBA00010136"/>
    </source>
</evidence>
<evidence type="ECO:0000256" key="7">
    <source>
        <dbReference type="ARBA" id="ARBA00022801"/>
    </source>
</evidence>
<evidence type="ECO:0000313" key="14">
    <source>
        <dbReference type="EMBL" id="QIA90272.1"/>
    </source>
</evidence>
<dbReference type="GO" id="GO:0016020">
    <property type="term" value="C:membrane"/>
    <property type="evidence" value="ECO:0007669"/>
    <property type="project" value="TreeGrafter"/>
</dbReference>
<dbReference type="GO" id="GO:0016285">
    <property type="term" value="F:alanyl aminopeptidase activity"/>
    <property type="evidence" value="ECO:0007669"/>
    <property type="project" value="UniProtKB-EC"/>
</dbReference>
<dbReference type="SUPFAM" id="SSF63737">
    <property type="entry name" value="Leukotriene A4 hydrolase N-terminal domain"/>
    <property type="match status" value="1"/>
</dbReference>
<evidence type="ECO:0000256" key="6">
    <source>
        <dbReference type="ARBA" id="ARBA00022723"/>
    </source>
</evidence>
<dbReference type="GO" id="GO:0005737">
    <property type="term" value="C:cytoplasm"/>
    <property type="evidence" value="ECO:0007669"/>
    <property type="project" value="TreeGrafter"/>
</dbReference>
<name>A0AAE6WJ06_9LACO</name>
<proteinExistence type="inferred from homology"/>
<dbReference type="SUPFAM" id="SSF55486">
    <property type="entry name" value="Metalloproteases ('zincins'), catalytic domain"/>
    <property type="match status" value="1"/>
</dbReference>
<dbReference type="InterPro" id="IPR042097">
    <property type="entry name" value="Aminopeptidase_N-like_N_sf"/>
</dbReference>
<feature type="site" description="Transition state stabilizer" evidence="12">
    <location>
        <position position="372"/>
    </location>
</feature>
<evidence type="ECO:0000256" key="10">
    <source>
        <dbReference type="PIRSR" id="PIRSR634016-1"/>
    </source>
</evidence>
<accession>A0AAE6WJ06</accession>
<dbReference type="Pfam" id="PF01433">
    <property type="entry name" value="Peptidase_M1"/>
    <property type="match status" value="1"/>
</dbReference>
<comment type="subunit">
    <text evidence="3">Monomer.</text>
</comment>
<keyword evidence="6 11" id="KW-0479">Metal-binding</keyword>
<dbReference type="InterPro" id="IPR001930">
    <property type="entry name" value="Peptidase_M1"/>
</dbReference>
<dbReference type="Pfam" id="PF17900">
    <property type="entry name" value="Peptidase_M1_N"/>
    <property type="match status" value="1"/>
</dbReference>
<keyword evidence="8 11" id="KW-0862">Zinc</keyword>
<evidence type="ECO:0000313" key="15">
    <source>
        <dbReference type="Proteomes" id="UP000463931"/>
    </source>
</evidence>
<comment type="cofactor">
    <cofactor evidence="11 13">
        <name>Zn(2+)</name>
        <dbReference type="ChEBI" id="CHEBI:29105"/>
    </cofactor>
    <text evidence="11 13">Binds 1 zinc ion per subunit.</text>
</comment>